<organism evidence="10 11">
    <name type="scientific">Microbacterium aquilitoris</name>
    <dbReference type="NCBI Taxonomy" id="3067307"/>
    <lineage>
        <taxon>Bacteria</taxon>
        <taxon>Bacillati</taxon>
        <taxon>Actinomycetota</taxon>
        <taxon>Actinomycetes</taxon>
        <taxon>Micrococcales</taxon>
        <taxon>Microbacteriaceae</taxon>
        <taxon>Microbacterium</taxon>
    </lineage>
</organism>
<evidence type="ECO:0000256" key="8">
    <source>
        <dbReference type="SAM" id="Phobius"/>
    </source>
</evidence>
<feature type="transmembrane region" description="Helical" evidence="8">
    <location>
        <begin position="157"/>
        <end position="187"/>
    </location>
</feature>
<evidence type="ECO:0000256" key="6">
    <source>
        <dbReference type="ARBA" id="ARBA00022989"/>
    </source>
</evidence>
<keyword evidence="5 8" id="KW-0812">Transmembrane</keyword>
<evidence type="ECO:0000256" key="4">
    <source>
        <dbReference type="ARBA" id="ARBA00022679"/>
    </source>
</evidence>
<evidence type="ECO:0000256" key="2">
    <source>
        <dbReference type="ARBA" id="ARBA00022475"/>
    </source>
</evidence>
<feature type="domain" description="Glycosyltransferase RgtA/B/C/D-like" evidence="9">
    <location>
        <begin position="65"/>
        <end position="205"/>
    </location>
</feature>
<evidence type="ECO:0000313" key="11">
    <source>
        <dbReference type="Proteomes" id="UP001262835"/>
    </source>
</evidence>
<feature type="transmembrane region" description="Helical" evidence="8">
    <location>
        <begin position="12"/>
        <end position="31"/>
    </location>
</feature>
<evidence type="ECO:0000259" key="9">
    <source>
        <dbReference type="Pfam" id="PF13231"/>
    </source>
</evidence>
<dbReference type="PANTHER" id="PTHR33908:SF3">
    <property type="entry name" value="UNDECAPRENYL PHOSPHATE-ALPHA-4-AMINO-4-DEOXY-L-ARABINOSE ARABINOSYL TRANSFERASE"/>
    <property type="match status" value="1"/>
</dbReference>
<keyword evidence="7 8" id="KW-0472">Membrane</keyword>
<feature type="transmembrane region" description="Helical" evidence="8">
    <location>
        <begin position="276"/>
        <end position="298"/>
    </location>
</feature>
<feature type="transmembrane region" description="Helical" evidence="8">
    <location>
        <begin position="133"/>
        <end position="151"/>
    </location>
</feature>
<keyword evidence="6 8" id="KW-1133">Transmembrane helix</keyword>
<evidence type="ECO:0000256" key="5">
    <source>
        <dbReference type="ARBA" id="ARBA00022692"/>
    </source>
</evidence>
<keyword evidence="2" id="KW-1003">Cell membrane</keyword>
<feature type="transmembrane region" description="Helical" evidence="8">
    <location>
        <begin position="105"/>
        <end position="121"/>
    </location>
</feature>
<feature type="transmembrane region" description="Helical" evidence="8">
    <location>
        <begin position="304"/>
        <end position="322"/>
    </location>
</feature>
<evidence type="ECO:0000256" key="3">
    <source>
        <dbReference type="ARBA" id="ARBA00022676"/>
    </source>
</evidence>
<sequence>MRVGDSVVRGKASLVVFAAALVITMAGSWVPSFWYDEAATLQLARLPLPEFFGFVMQRDAVHGLYAFVMHGWIQVFGESEFSVRFPSALAVAVGATGVFHLGRRWFGVAPGILAVVVFVALPRITTQGIEARSYAMGTALLVVAAVLVAWARERRGWAPWVAVGAAATASVWMFAYGLFVLPALALLADDPTLAWRTRVVRVSAALVVPGLLAAPLVLAMIPQRGQVAWLSEQDVNLYTVLIEPMFGSAFWMAIGLALLVAVAVRAGWRVTLSSPVVSLLVWLLLPGTVLVTLSLAGMPVFTPRYLTVSAPALALLVGSLLGGARRRSLVAATVLICVLAVPHVIASRLPTAKPGGIDLRAAASFIASHARPGDAILLEAGGPAGTRPRVAIAAYPDAFAGLRDIAFASSYVGTGTYSDSLVDPKFTEVPGDADIWVVTRDGSAFAQQLAANGYAPASVRDVGGLTVGEWRRDDAR</sequence>
<evidence type="ECO:0000256" key="7">
    <source>
        <dbReference type="ARBA" id="ARBA00023136"/>
    </source>
</evidence>
<dbReference type="InterPro" id="IPR038731">
    <property type="entry name" value="RgtA/B/C-like"/>
</dbReference>
<feature type="transmembrane region" description="Helical" evidence="8">
    <location>
        <begin position="199"/>
        <end position="221"/>
    </location>
</feature>
<comment type="caution">
    <text evidence="10">The sequence shown here is derived from an EMBL/GenBank/DDBJ whole genome shotgun (WGS) entry which is preliminary data.</text>
</comment>
<gene>
    <name evidence="10" type="ORF">Q9S78_01150</name>
</gene>
<dbReference type="Proteomes" id="UP001262835">
    <property type="component" value="Unassembled WGS sequence"/>
</dbReference>
<dbReference type="EMBL" id="JAUZVT010000001">
    <property type="protein sequence ID" value="MDT3329264.1"/>
    <property type="molecule type" value="Genomic_DNA"/>
</dbReference>
<dbReference type="GO" id="GO:0016757">
    <property type="term" value="F:glycosyltransferase activity"/>
    <property type="evidence" value="ECO:0007669"/>
    <property type="project" value="UniProtKB-KW"/>
</dbReference>
<reference evidence="10 11" key="1">
    <citation type="submission" date="2023-08" db="EMBL/GenBank/DDBJ databases">
        <title>Microbacterium aquilitoris sp. nov. and Microbacterium gwkjibeachense sp. nov., isolated from beach.</title>
        <authorList>
            <person name="Lee S.D."/>
            <person name="Yang H."/>
            <person name="Kim I."/>
        </authorList>
    </citation>
    <scope>NUCLEOTIDE SEQUENCE [LARGE SCALE GENOMIC DNA]</scope>
    <source>
        <strain evidence="10 11">KSW-18</strain>
    </source>
</reference>
<dbReference type="RefSeq" id="WP_311858277.1">
    <property type="nucleotide sequence ID" value="NZ_JAUZVT010000001.1"/>
</dbReference>
<evidence type="ECO:0000256" key="1">
    <source>
        <dbReference type="ARBA" id="ARBA00004651"/>
    </source>
</evidence>
<feature type="transmembrane region" description="Helical" evidence="8">
    <location>
        <begin position="329"/>
        <end position="346"/>
    </location>
</feature>
<evidence type="ECO:0000313" key="10">
    <source>
        <dbReference type="EMBL" id="MDT3329264.1"/>
    </source>
</evidence>
<comment type="subcellular location">
    <subcellularLocation>
        <location evidence="1">Cell membrane</location>
        <topology evidence="1">Multi-pass membrane protein</topology>
    </subcellularLocation>
</comment>
<accession>A0ABU3GIA1</accession>
<keyword evidence="4 10" id="KW-0808">Transferase</keyword>
<proteinExistence type="predicted"/>
<name>A0ABU3GIA1_9MICO</name>
<keyword evidence="3 10" id="KW-0328">Glycosyltransferase</keyword>
<dbReference type="Pfam" id="PF13231">
    <property type="entry name" value="PMT_2"/>
    <property type="match status" value="1"/>
</dbReference>
<keyword evidence="11" id="KW-1185">Reference proteome</keyword>
<protein>
    <submittedName>
        <fullName evidence="10">Glycosyltransferase family 39 protein</fullName>
        <ecNumber evidence="10">2.4.-.-</ecNumber>
    </submittedName>
</protein>
<dbReference type="InterPro" id="IPR050297">
    <property type="entry name" value="LipidA_mod_glycosyltrf_83"/>
</dbReference>
<dbReference type="PANTHER" id="PTHR33908">
    <property type="entry name" value="MANNOSYLTRANSFERASE YKCB-RELATED"/>
    <property type="match status" value="1"/>
</dbReference>
<dbReference type="EC" id="2.4.-.-" evidence="10"/>
<feature type="transmembrane region" description="Helical" evidence="8">
    <location>
        <begin position="241"/>
        <end position="264"/>
    </location>
</feature>